<accession>A0A9C7G7C9</accession>
<evidence type="ECO:0000313" key="2">
    <source>
        <dbReference type="Proteomes" id="UP000789845"/>
    </source>
</evidence>
<name>A0A9C7G7C9_9BACI</name>
<comment type="caution">
    <text evidence="1">The sequence shown here is derived from an EMBL/GenBank/DDBJ whole genome shotgun (WGS) entry which is preliminary data.</text>
</comment>
<dbReference type="AlphaFoldDB" id="A0A9C7G7C9"/>
<sequence length="189" mass="22515">MADYKQNVLCISENGIWKRNQKEYSHILPVEQYHLNLLWNYREALMAYIEAQRIKLHQDFHHLNSSQAACLNFFYPLIQENQIYLLLLLLGVEGEGVDQCEFEKVIINEEGTNFDFYIKLQSGRQLFFEIKFSENEFGKVKDEDKYRQKYEAVYKDRLAGKLKSGLSEYQTLIQNYQLLRNISYVSDEN</sequence>
<dbReference type="EMBL" id="CAKJTG010000003">
    <property type="protein sequence ID" value="CAG9606862.1"/>
    <property type="molecule type" value="Genomic_DNA"/>
</dbReference>
<dbReference type="Proteomes" id="UP000789845">
    <property type="component" value="Unassembled WGS sequence"/>
</dbReference>
<reference evidence="1" key="1">
    <citation type="submission" date="2021-10" db="EMBL/GenBank/DDBJ databases">
        <authorList>
            <person name="Criscuolo A."/>
        </authorList>
    </citation>
    <scope>NUCLEOTIDE SEQUENCE</scope>
    <source>
        <strain evidence="1">CIP111885</strain>
    </source>
</reference>
<evidence type="ECO:0000313" key="1">
    <source>
        <dbReference type="EMBL" id="CAG9606862.1"/>
    </source>
</evidence>
<gene>
    <name evidence="1" type="ORF">NEOCIP111885_00550</name>
</gene>
<protein>
    <submittedName>
        <fullName evidence="1">Uncharacterized protein</fullName>
    </submittedName>
</protein>
<organism evidence="1 2">
    <name type="scientific">Pseudoneobacillus rhizosphaerae</name>
    <dbReference type="NCBI Taxonomy" id="2880968"/>
    <lineage>
        <taxon>Bacteria</taxon>
        <taxon>Bacillati</taxon>
        <taxon>Bacillota</taxon>
        <taxon>Bacilli</taxon>
        <taxon>Bacillales</taxon>
        <taxon>Bacillaceae</taxon>
        <taxon>Pseudoneobacillus</taxon>
    </lineage>
</organism>
<proteinExistence type="predicted"/>
<dbReference type="Pfam" id="PF22558">
    <property type="entry name" value="REase-ARP"/>
    <property type="match status" value="1"/>
</dbReference>
<dbReference type="InterPro" id="IPR054333">
    <property type="entry name" value="REase-ARP-assoc"/>
</dbReference>
<keyword evidence="2" id="KW-1185">Reference proteome</keyword>